<evidence type="ECO:0000256" key="1">
    <source>
        <dbReference type="SAM" id="MobiDB-lite"/>
    </source>
</evidence>
<dbReference type="Proteomes" id="UP001341281">
    <property type="component" value="Chromosome 01"/>
</dbReference>
<organism evidence="2 3">
    <name type="scientific">Paspalum notatum var. saurae</name>
    <dbReference type="NCBI Taxonomy" id="547442"/>
    <lineage>
        <taxon>Eukaryota</taxon>
        <taxon>Viridiplantae</taxon>
        <taxon>Streptophyta</taxon>
        <taxon>Embryophyta</taxon>
        <taxon>Tracheophyta</taxon>
        <taxon>Spermatophyta</taxon>
        <taxon>Magnoliopsida</taxon>
        <taxon>Liliopsida</taxon>
        <taxon>Poales</taxon>
        <taxon>Poaceae</taxon>
        <taxon>PACMAD clade</taxon>
        <taxon>Panicoideae</taxon>
        <taxon>Andropogonodae</taxon>
        <taxon>Paspaleae</taxon>
        <taxon>Paspalinae</taxon>
        <taxon>Paspalum</taxon>
    </lineage>
</organism>
<evidence type="ECO:0000313" key="2">
    <source>
        <dbReference type="EMBL" id="WVZ54090.1"/>
    </source>
</evidence>
<keyword evidence="3" id="KW-1185">Reference proteome</keyword>
<protein>
    <submittedName>
        <fullName evidence="2">Uncharacterized protein</fullName>
    </submittedName>
</protein>
<proteinExistence type="predicted"/>
<dbReference type="AlphaFoldDB" id="A0AAQ3SL64"/>
<feature type="region of interest" description="Disordered" evidence="1">
    <location>
        <begin position="1"/>
        <end position="48"/>
    </location>
</feature>
<evidence type="ECO:0000313" key="3">
    <source>
        <dbReference type="Proteomes" id="UP001341281"/>
    </source>
</evidence>
<name>A0AAQ3SL64_PASNO</name>
<gene>
    <name evidence="2" type="ORF">U9M48_004950</name>
</gene>
<reference evidence="2 3" key="1">
    <citation type="submission" date="2024-02" db="EMBL/GenBank/DDBJ databases">
        <title>High-quality chromosome-scale genome assembly of Pensacola bahiagrass (Paspalum notatum Flugge var. saurae).</title>
        <authorList>
            <person name="Vega J.M."/>
            <person name="Podio M."/>
            <person name="Orjuela J."/>
            <person name="Siena L.A."/>
            <person name="Pessino S.C."/>
            <person name="Combes M.C."/>
            <person name="Mariac C."/>
            <person name="Albertini E."/>
            <person name="Pupilli F."/>
            <person name="Ortiz J.P.A."/>
            <person name="Leblanc O."/>
        </authorList>
    </citation>
    <scope>NUCLEOTIDE SEQUENCE [LARGE SCALE GENOMIC DNA]</scope>
    <source>
        <strain evidence="2">R1</strain>
        <tissue evidence="2">Leaf</tissue>
    </source>
</reference>
<dbReference type="EMBL" id="CP144745">
    <property type="protein sequence ID" value="WVZ54090.1"/>
    <property type="molecule type" value="Genomic_DNA"/>
</dbReference>
<accession>A0AAQ3SL64</accession>
<sequence>MQNRGPPTVHKPLEKAAGGALALTSAPAISPTTPGSWPGRAAVGRQARNRFHRHRRLASVSIDLCNRTES</sequence>